<keyword evidence="3 7" id="KW-0547">Nucleotide-binding</keyword>
<evidence type="ECO:0000256" key="2">
    <source>
        <dbReference type="ARBA" id="ARBA00022679"/>
    </source>
</evidence>
<dbReference type="GO" id="GO:1990817">
    <property type="term" value="F:poly(A) RNA polymerase activity"/>
    <property type="evidence" value="ECO:0007669"/>
    <property type="project" value="UniProtKB-UniRule"/>
</dbReference>
<feature type="region of interest" description="Disordered" evidence="9">
    <location>
        <begin position="455"/>
        <end position="499"/>
    </location>
</feature>
<feature type="domain" description="Polymerase A arginine-rich C-terminal" evidence="11">
    <location>
        <begin position="348"/>
        <end position="478"/>
    </location>
</feature>
<dbReference type="GO" id="GO:0005524">
    <property type="term" value="F:ATP binding"/>
    <property type="evidence" value="ECO:0007669"/>
    <property type="project" value="UniProtKB-UniRule"/>
</dbReference>
<dbReference type="SUPFAM" id="SSF81891">
    <property type="entry name" value="Poly A polymerase C-terminal region-like"/>
    <property type="match status" value="1"/>
</dbReference>
<dbReference type="InterPro" id="IPR002646">
    <property type="entry name" value="PolA_pol_head_dom"/>
</dbReference>
<feature type="compositionally biased region" description="Polar residues" evidence="9">
    <location>
        <begin position="490"/>
        <end position="499"/>
    </location>
</feature>
<feature type="domain" description="tRNA nucleotidyltransferase/poly(A) polymerase RNA and SrmB- binding" evidence="12">
    <location>
        <begin position="234"/>
        <end position="295"/>
    </location>
</feature>
<dbReference type="GO" id="GO:0003723">
    <property type="term" value="F:RNA binding"/>
    <property type="evidence" value="ECO:0007669"/>
    <property type="project" value="UniProtKB-UniRule"/>
</dbReference>
<evidence type="ECO:0000259" key="11">
    <source>
        <dbReference type="Pfam" id="PF12626"/>
    </source>
</evidence>
<comment type="caution">
    <text evidence="13">The sequence shown here is derived from an EMBL/GenBank/DDBJ whole genome shotgun (WGS) entry which is preliminary data.</text>
</comment>
<sequence length="499" mass="57098">MITKFIKQLFAPKKDKNSHTKHTTAAKSVKEDTRVPRKKLSLKTVSHKANAYPVKKHGINPKYIPEAAVMVTRTLTDAGFEAYVVGGAVRDLMQGLQPKDFDVATNAKPEQVVKLFRRARIIGRRFRIVHVQHKRDLIEVTTFRSADLDDQEVDEHGRVLRDNVYGTLTDDAVRRDLSINALYYDVKHQTVLDFHGGVQDLADSMLRIIGDPVTRFREDPVRMLRVLRFMAKLDFSVDEYTEDAMESCKPLLGNIPQARLFDETLKFFTTGHAAASLDALQDYDFTRYLMPVLHEVMQTEKGAAWVHRVLAQTDARVNEDKSISPGFLFAALMWPKIEERWQFFQSKGSPSIVALDQAIVEVVNQNNEQITITKRFVADMREIWSLQPRLERRLPRQAIGLVEHPRFRAAYDFLLLRAQLGHLGEEGLPLAQWWEDFHFATPEMRDKTVAILRSQPIKRGSTLSGGGEQAKKRRRRRKSNSKKSKEDTMGTPQTHGESA</sequence>
<dbReference type="Pfam" id="PF12627">
    <property type="entry name" value="PolyA_pol_RNAbd"/>
    <property type="match status" value="1"/>
</dbReference>
<dbReference type="Proteomes" id="UP000294480">
    <property type="component" value="Unassembled WGS sequence"/>
</dbReference>
<dbReference type="Pfam" id="PF12626">
    <property type="entry name" value="PolyA_pol_arg_C"/>
    <property type="match status" value="1"/>
</dbReference>
<evidence type="ECO:0000256" key="9">
    <source>
        <dbReference type="SAM" id="MobiDB-lite"/>
    </source>
</evidence>
<dbReference type="RefSeq" id="WP_133618941.1">
    <property type="nucleotide sequence ID" value="NZ_SNZE01000002.1"/>
</dbReference>
<keyword evidence="1 7" id="KW-0507">mRNA processing</keyword>
<evidence type="ECO:0000256" key="5">
    <source>
        <dbReference type="ARBA" id="ARBA00022884"/>
    </source>
</evidence>
<keyword evidence="14" id="KW-1185">Reference proteome</keyword>
<gene>
    <name evidence="7" type="primary">pcnB</name>
    <name evidence="13" type="ORF">DFR44_10258</name>
</gene>
<comment type="similarity">
    <text evidence="7 8">Belongs to the tRNA nucleotidyltransferase/poly(A) polymerase family.</text>
</comment>
<organism evidence="13 14">
    <name type="scientific">Hydromonas duriensis</name>
    <dbReference type="NCBI Taxonomy" id="1527608"/>
    <lineage>
        <taxon>Bacteria</taxon>
        <taxon>Pseudomonadati</taxon>
        <taxon>Pseudomonadota</taxon>
        <taxon>Betaproteobacteria</taxon>
        <taxon>Burkholderiales</taxon>
        <taxon>Burkholderiaceae</taxon>
        <taxon>Hydromonas</taxon>
    </lineage>
</organism>
<dbReference type="EC" id="2.7.7.19" evidence="7"/>
<dbReference type="InterPro" id="IPR052191">
    <property type="entry name" value="tRNA_ntf/polyA_polymerase_I"/>
</dbReference>
<dbReference type="InterPro" id="IPR010206">
    <property type="entry name" value="PolA_pol_I"/>
</dbReference>
<dbReference type="Pfam" id="PF01743">
    <property type="entry name" value="PolyA_pol"/>
    <property type="match status" value="1"/>
</dbReference>
<evidence type="ECO:0000256" key="8">
    <source>
        <dbReference type="RuleBase" id="RU003953"/>
    </source>
</evidence>
<name>A0A4R6YAZ2_9BURK</name>
<evidence type="ECO:0000259" key="12">
    <source>
        <dbReference type="Pfam" id="PF12627"/>
    </source>
</evidence>
<keyword evidence="4 7" id="KW-0067">ATP-binding</keyword>
<feature type="active site" evidence="7">
    <location>
        <position position="100"/>
    </location>
</feature>
<evidence type="ECO:0000313" key="13">
    <source>
        <dbReference type="EMBL" id="TDR32762.1"/>
    </source>
</evidence>
<dbReference type="SUPFAM" id="SSF81301">
    <property type="entry name" value="Nucleotidyltransferase"/>
    <property type="match status" value="1"/>
</dbReference>
<feature type="active site" evidence="7">
    <location>
        <position position="176"/>
    </location>
</feature>
<dbReference type="AlphaFoldDB" id="A0A4R6YAZ2"/>
<dbReference type="OrthoDB" id="9805698at2"/>
<comment type="function">
    <text evidence="7">Adds poly(A) tail to the 3' end of many RNAs, which usually targets these RNAs for decay. Plays a significant role in the global control of gene expression, through influencing the rate of transcript degradation, and in the general RNA quality control.</text>
</comment>
<dbReference type="CDD" id="cd05398">
    <property type="entry name" value="NT_ClassII-CCAase"/>
    <property type="match status" value="1"/>
</dbReference>
<evidence type="ECO:0000256" key="4">
    <source>
        <dbReference type="ARBA" id="ARBA00022840"/>
    </source>
</evidence>
<dbReference type="GO" id="GO:0043633">
    <property type="term" value="P:polyadenylation-dependent RNA catabolic process"/>
    <property type="evidence" value="ECO:0007669"/>
    <property type="project" value="InterPro"/>
</dbReference>
<evidence type="ECO:0000256" key="3">
    <source>
        <dbReference type="ARBA" id="ARBA00022741"/>
    </source>
</evidence>
<keyword evidence="5 7" id="KW-0694">RNA-binding</keyword>
<dbReference type="GO" id="GO:0006397">
    <property type="term" value="P:mRNA processing"/>
    <property type="evidence" value="ECO:0007669"/>
    <property type="project" value="UniProtKB-KW"/>
</dbReference>
<keyword evidence="6 7" id="KW-0804">Transcription</keyword>
<dbReference type="EMBL" id="SNZE01000002">
    <property type="protein sequence ID" value="TDR32762.1"/>
    <property type="molecule type" value="Genomic_DNA"/>
</dbReference>
<dbReference type="PANTHER" id="PTHR43051:SF1">
    <property type="entry name" value="POLYNUCLEOTIDE ADENYLYLTRANSFERASE FAMILY PROTEIN"/>
    <property type="match status" value="1"/>
</dbReference>
<dbReference type="InterPro" id="IPR025866">
    <property type="entry name" value="PolyA_pol_arg_C_dom"/>
</dbReference>
<dbReference type="PANTHER" id="PTHR43051">
    <property type="entry name" value="POLYNUCLEOTIDE ADENYLYLTRANSFERASE FAMILY PROTEIN"/>
    <property type="match status" value="1"/>
</dbReference>
<evidence type="ECO:0000256" key="1">
    <source>
        <dbReference type="ARBA" id="ARBA00022664"/>
    </source>
</evidence>
<feature type="domain" description="Poly A polymerase head" evidence="10">
    <location>
        <begin position="82"/>
        <end position="207"/>
    </location>
</feature>
<dbReference type="Gene3D" id="1.10.3090.10">
    <property type="entry name" value="cca-adding enzyme, domain 2"/>
    <property type="match status" value="1"/>
</dbReference>
<proteinExistence type="inferred from homology"/>
<dbReference type="Gene3D" id="3.30.460.10">
    <property type="entry name" value="Beta Polymerase, domain 2"/>
    <property type="match status" value="1"/>
</dbReference>
<evidence type="ECO:0000256" key="6">
    <source>
        <dbReference type="ARBA" id="ARBA00023163"/>
    </source>
</evidence>
<protein>
    <recommendedName>
        <fullName evidence="7">Poly(A) polymerase I</fullName>
        <shortName evidence="7">PAP I</shortName>
        <ecNumber evidence="7">2.7.7.19</ecNumber>
    </recommendedName>
</protein>
<dbReference type="InterPro" id="IPR043519">
    <property type="entry name" value="NT_sf"/>
</dbReference>
<dbReference type="HAMAP" id="MF_00957">
    <property type="entry name" value="PolyA_pol"/>
    <property type="match status" value="1"/>
</dbReference>
<reference evidence="13 14" key="1">
    <citation type="submission" date="2019-03" db="EMBL/GenBank/DDBJ databases">
        <title>Genomic Encyclopedia of Type Strains, Phase IV (KMG-IV): sequencing the most valuable type-strain genomes for metagenomic binning, comparative biology and taxonomic classification.</title>
        <authorList>
            <person name="Goeker M."/>
        </authorList>
    </citation>
    <scope>NUCLEOTIDE SEQUENCE [LARGE SCALE GENOMIC DNA]</scope>
    <source>
        <strain evidence="13 14">DSM 102852</strain>
    </source>
</reference>
<keyword evidence="2 7" id="KW-0808">Transferase</keyword>
<feature type="compositionally biased region" description="Basic residues" evidence="9">
    <location>
        <begin position="471"/>
        <end position="482"/>
    </location>
</feature>
<comment type="catalytic activity">
    <reaction evidence="7">
        <text>RNA(n) + ATP = RNA(n)-3'-adenine ribonucleotide + diphosphate</text>
        <dbReference type="Rhea" id="RHEA:11332"/>
        <dbReference type="Rhea" id="RHEA-COMP:14527"/>
        <dbReference type="Rhea" id="RHEA-COMP:17347"/>
        <dbReference type="ChEBI" id="CHEBI:30616"/>
        <dbReference type="ChEBI" id="CHEBI:33019"/>
        <dbReference type="ChEBI" id="CHEBI:140395"/>
        <dbReference type="ChEBI" id="CHEBI:173115"/>
        <dbReference type="EC" id="2.7.7.19"/>
    </reaction>
</comment>
<evidence type="ECO:0000256" key="7">
    <source>
        <dbReference type="HAMAP-Rule" id="MF_00957"/>
    </source>
</evidence>
<feature type="active site" evidence="7">
    <location>
        <position position="102"/>
    </location>
</feature>
<accession>A0A4R6YAZ2</accession>
<dbReference type="NCBIfam" id="TIGR01942">
    <property type="entry name" value="pcnB"/>
    <property type="match status" value="1"/>
</dbReference>
<evidence type="ECO:0000259" key="10">
    <source>
        <dbReference type="Pfam" id="PF01743"/>
    </source>
</evidence>
<evidence type="ECO:0000313" key="14">
    <source>
        <dbReference type="Proteomes" id="UP000294480"/>
    </source>
</evidence>
<dbReference type="InterPro" id="IPR032828">
    <property type="entry name" value="PolyA_RNA-bd"/>
</dbReference>